<comment type="caution">
    <text evidence="1">The sequence shown here is derived from an EMBL/GenBank/DDBJ whole genome shotgun (WGS) entry which is preliminary data.</text>
</comment>
<protein>
    <submittedName>
        <fullName evidence="1">Uncharacterized protein</fullName>
    </submittedName>
</protein>
<evidence type="ECO:0000313" key="2">
    <source>
        <dbReference type="Proteomes" id="UP000666369"/>
    </source>
</evidence>
<reference evidence="2" key="1">
    <citation type="submission" date="2023-07" db="EMBL/GenBank/DDBJ databases">
        <title>Duganella aceri sp. nov., isolated from tree sap.</title>
        <authorList>
            <person name="Kim I.S."/>
        </authorList>
    </citation>
    <scope>NUCLEOTIDE SEQUENCE [LARGE SCALE GENOMIC DNA]</scope>
    <source>
        <strain evidence="2">SAP-35</strain>
    </source>
</reference>
<organism evidence="1 2">
    <name type="scientific">Duganella aceris</name>
    <dbReference type="NCBI Taxonomy" id="2703883"/>
    <lineage>
        <taxon>Bacteria</taxon>
        <taxon>Pseudomonadati</taxon>
        <taxon>Pseudomonadota</taxon>
        <taxon>Betaproteobacteria</taxon>
        <taxon>Burkholderiales</taxon>
        <taxon>Oxalobacteraceae</taxon>
        <taxon>Telluria group</taxon>
        <taxon>Duganella</taxon>
    </lineage>
</organism>
<evidence type="ECO:0000313" key="1">
    <source>
        <dbReference type="EMBL" id="NGZ82682.1"/>
    </source>
</evidence>
<proteinExistence type="predicted"/>
<dbReference type="EMBL" id="JAADJT010000001">
    <property type="protein sequence ID" value="NGZ82682.1"/>
    <property type="molecule type" value="Genomic_DNA"/>
</dbReference>
<name>A0ABX0FBF6_9BURK</name>
<gene>
    <name evidence="1" type="ORF">GW587_00190</name>
</gene>
<sequence>MHAFFHTKSAQRRSLWAAEARARAPRPCLMQLTVDSGSVTALRALVMRTCGDAMDFMRIEACDHGARVKVWLCLSRAMAGQVMVAVMRALPGAEFGRMTGLESPVAQGAA</sequence>
<accession>A0ABX0FBF6</accession>
<keyword evidence="2" id="KW-1185">Reference proteome</keyword>
<dbReference type="Proteomes" id="UP000666369">
    <property type="component" value="Unassembled WGS sequence"/>
</dbReference>
<dbReference type="RefSeq" id="WP_166097295.1">
    <property type="nucleotide sequence ID" value="NZ_JAADJT010000001.1"/>
</dbReference>